<evidence type="ECO:0000313" key="2">
    <source>
        <dbReference type="Proteomes" id="UP000003781"/>
    </source>
</evidence>
<accession>A3IIV9</accession>
<evidence type="ECO:0000313" key="1">
    <source>
        <dbReference type="EMBL" id="EAZ93741.1"/>
    </source>
</evidence>
<dbReference type="EMBL" id="AAXW01000002">
    <property type="protein sequence ID" value="EAZ93741.1"/>
    <property type="molecule type" value="Genomic_DNA"/>
</dbReference>
<name>A3IIV9_9CHRO</name>
<comment type="caution">
    <text evidence="1">The sequence shown here is derived from an EMBL/GenBank/DDBJ whole genome shotgun (WGS) entry which is preliminary data.</text>
</comment>
<proteinExistence type="predicted"/>
<gene>
    <name evidence="1" type="ORF">CY0110_18137</name>
</gene>
<protein>
    <submittedName>
        <fullName evidence="1">Uncharacterized protein</fullName>
    </submittedName>
</protein>
<organism evidence="1 2">
    <name type="scientific">Crocosphaera chwakensis CCY0110</name>
    <dbReference type="NCBI Taxonomy" id="391612"/>
    <lineage>
        <taxon>Bacteria</taxon>
        <taxon>Bacillati</taxon>
        <taxon>Cyanobacteriota</taxon>
        <taxon>Cyanophyceae</taxon>
        <taxon>Oscillatoriophycideae</taxon>
        <taxon>Chroococcales</taxon>
        <taxon>Aphanothecaceae</taxon>
        <taxon>Crocosphaera</taxon>
        <taxon>Crocosphaera chwakensis</taxon>
    </lineage>
</organism>
<dbReference type="AlphaFoldDB" id="A3IIV9"/>
<dbReference type="Proteomes" id="UP000003781">
    <property type="component" value="Unassembled WGS sequence"/>
</dbReference>
<sequence length="44" mass="5051">MLSFKCAIARLFCSVTRKTIKLLLPSRHCDSLVIVKGRHNFFIS</sequence>
<keyword evidence="2" id="KW-1185">Reference proteome</keyword>
<reference evidence="1 2" key="1">
    <citation type="submission" date="2007-03" db="EMBL/GenBank/DDBJ databases">
        <authorList>
            <person name="Stal L."/>
            <person name="Ferriera S."/>
            <person name="Johnson J."/>
            <person name="Kravitz S."/>
            <person name="Beeson K."/>
            <person name="Sutton G."/>
            <person name="Rogers Y.-H."/>
            <person name="Friedman R."/>
            <person name="Frazier M."/>
            <person name="Venter J.C."/>
        </authorList>
    </citation>
    <scope>NUCLEOTIDE SEQUENCE [LARGE SCALE GENOMIC DNA]</scope>
    <source>
        <strain evidence="1 2">CCY0110</strain>
    </source>
</reference>